<name>B8CMS1_SHEPW</name>
<dbReference type="EMBL" id="CP000472">
    <property type="protein sequence ID" value="ACJ29461.1"/>
    <property type="molecule type" value="Genomic_DNA"/>
</dbReference>
<protein>
    <submittedName>
        <fullName evidence="3">YD repeat protein</fullName>
    </submittedName>
</protein>
<evidence type="ECO:0000259" key="2">
    <source>
        <dbReference type="Pfam" id="PF25023"/>
    </source>
</evidence>
<dbReference type="eggNOG" id="COG3209">
    <property type="taxonomic scope" value="Bacteria"/>
</dbReference>
<dbReference type="HOGENOM" id="CLU_001968_0_0_6"/>
<evidence type="ECO:0000313" key="3">
    <source>
        <dbReference type="EMBL" id="ACJ29461.1"/>
    </source>
</evidence>
<dbReference type="Gene3D" id="2.180.10.10">
    <property type="entry name" value="RHS repeat-associated core"/>
    <property type="match status" value="2"/>
</dbReference>
<accession>B8CMS1</accession>
<dbReference type="InterPro" id="IPR006530">
    <property type="entry name" value="YD"/>
</dbReference>
<dbReference type="KEGG" id="swp:swp_2731"/>
<evidence type="ECO:0000313" key="4">
    <source>
        <dbReference type="Proteomes" id="UP000000753"/>
    </source>
</evidence>
<dbReference type="NCBIfam" id="TIGR01643">
    <property type="entry name" value="YD_repeat_2x"/>
    <property type="match status" value="1"/>
</dbReference>
<feature type="domain" description="Teneurin-like YD-shell" evidence="2">
    <location>
        <begin position="702"/>
        <end position="944"/>
    </location>
</feature>
<dbReference type="InterPro" id="IPR056823">
    <property type="entry name" value="TEN-like_YD-shell"/>
</dbReference>
<dbReference type="InterPro" id="IPR050708">
    <property type="entry name" value="T6SS_VgrG/RHS"/>
</dbReference>
<gene>
    <name evidence="3" type="ordered locus">swp_2731</name>
</gene>
<keyword evidence="1" id="KW-0677">Repeat</keyword>
<dbReference type="Proteomes" id="UP000000753">
    <property type="component" value="Chromosome"/>
</dbReference>
<dbReference type="PANTHER" id="PTHR32305">
    <property type="match status" value="1"/>
</dbReference>
<evidence type="ECO:0000256" key="1">
    <source>
        <dbReference type="ARBA" id="ARBA00022737"/>
    </source>
</evidence>
<dbReference type="PANTHER" id="PTHR32305:SF15">
    <property type="entry name" value="PROTEIN RHSA-RELATED"/>
    <property type="match status" value="1"/>
</dbReference>
<organism evidence="3 4">
    <name type="scientific">Shewanella piezotolerans (strain WP3 / JCM 13877)</name>
    <dbReference type="NCBI Taxonomy" id="225849"/>
    <lineage>
        <taxon>Bacteria</taxon>
        <taxon>Pseudomonadati</taxon>
        <taxon>Pseudomonadota</taxon>
        <taxon>Gammaproteobacteria</taxon>
        <taxon>Alteromonadales</taxon>
        <taxon>Shewanellaceae</taxon>
        <taxon>Shewanella</taxon>
    </lineage>
</organism>
<dbReference type="Pfam" id="PF25023">
    <property type="entry name" value="TEN_YD-shell"/>
    <property type="match status" value="1"/>
</dbReference>
<dbReference type="OrthoDB" id="9816400at2"/>
<sequence>MNLILATSILIGGLVAGIPPAVALSAGGGDEEIHTPSANDYAHLGLNDKSTVTSETTDLLGERIDLNSGSVSFVHTDVSIPGNNKIPVAITRKFKGGFLGSREKTALADWALDIPHVRTTEIISSSMSGPWGRDKECSEERERDIHYGNGTFSSTEYFNGEFLHVPNQVSEQLVYTGSGDGYPKGTLSNWRVSCKANTTASGEMYVVESPKGLTYTFNEKVLASGRVIRNNTGSVVSYTVYLYVSQIEDRFGNMVNYHYEDVKTGLASTRKFLRKISSSDGRLITLHYDLASPNNHLVTRVVANGRTWHYNYEGAGFSTRLETVVLPDKQLWHFAFTGLDNPVDLANCDVVTGSGVGISITHPNGLRGQYSLAMRRHGSTNTVKVYNSHKNIHYTKKCRLNRAVVAKTISGNNLPTLRWSYEYSQNDGAYKQDKIYNYHKISSPYPAEYINNVDYKRTTVSSPDGSKTMYYHNRDYSSVLDGKLVVTEFYDTDGSSLLKRVINTYKQGPFVGSVGTPFVNTKPKTTRALLNKRTVELIQAGIKQKYYTDFSSFNAYGLAEETKEYNSFNQEVRYTKQGYYHDTQHYLLNLPTTTHVSSDSTFSSSELVAQQTYHTAAAYKSLPSESFTFGKWYKRNESYYTSGTQAGLPKRTRFNASIEPDGTGSVGNSWSESGNYHRGIAQVTTKPQSLSTATLTSKKVVDNNGWVTKITDPKGQTVDYKYDSLGRIIKVSPANGGWSKTSISYTAAVGGEEGLISKGGVIKVTEKGNWRNTTYYDGLQRPILNKVGAVGDSSSSIYVRKTFDSYGKVTFESQPSSAALNSKGSVLTYDALGRLTQALRKSDNAVTQIKYLSGNRKQVTDAKGNVTTTTYQAFGSPSYSKPTLIEAPDSSDTRISYNKFGQVTSISQGGVTEKRLYDAYQQLCKTYRPETGVTAYGYNAQRQPIWRAEGTSGGSSSCAASAVPASHKVLLAYDNLGQLKTENFPDSTPDNHYRYDANGNLTKLTSGSGSSAIVWDYQYNSLNLVEKETLAIDGKSFVLDWGYNALGAISSLKYPSGETVSYAPNALGQATKAAITAYQYASDLTYHPNGQLKRLRYGNGIERNIALDSTGRIDEINDKIGSSYQLRLDPRYDKNDNVTGVIDWVSRVNDIDNMHYDGVDRLESADGRWGAGSYSYDGLGNILSRSINGSSINYHYNSLNRLNNITGAYRYSYGYDTRGNVKHNGRYGLTFNRANQVSAAKDNSYRYDGHNRRVKQTTPKGVSYSVYSQGGTLLHRTKPSGSKVDSVYVNSALIAEVEID</sequence>
<dbReference type="STRING" id="225849.swp_2731"/>
<reference evidence="3 4" key="1">
    <citation type="journal article" date="2008" name="PLoS ONE">
        <title>Environmental adaptation: genomic analysis of the piezotolerant and psychrotolerant deep-sea iron reducing bacterium Shewanella piezotolerans WP3.</title>
        <authorList>
            <person name="Wang F."/>
            <person name="Wang J."/>
            <person name="Jian H."/>
            <person name="Zhang B."/>
            <person name="Li S."/>
            <person name="Wang F."/>
            <person name="Zeng X."/>
            <person name="Gao L."/>
            <person name="Bartlett D.H."/>
            <person name="Yu J."/>
            <person name="Hu S."/>
            <person name="Xiao X."/>
        </authorList>
    </citation>
    <scope>NUCLEOTIDE SEQUENCE [LARGE SCALE GENOMIC DNA]</scope>
    <source>
        <strain evidence="4">WP3 / JCM 13877</strain>
    </source>
</reference>
<dbReference type="RefSeq" id="WP_020912815.1">
    <property type="nucleotide sequence ID" value="NC_011566.1"/>
</dbReference>
<proteinExistence type="predicted"/>
<keyword evidence="4" id="KW-1185">Reference proteome</keyword>